<dbReference type="InterPro" id="IPR050300">
    <property type="entry name" value="GDXG_lipolytic_enzyme"/>
</dbReference>
<name>A0ABU0FAS7_9HYPH</name>
<evidence type="ECO:0000259" key="2">
    <source>
        <dbReference type="Pfam" id="PF07859"/>
    </source>
</evidence>
<sequence length="308" mass="33422">MRGSVANRLLLAGLRLLRVKTWASPATLEAIVRLSRRSGAARPSRRLRALCEVRSGKVHGDLVYRLTPRGRSIPFHVFFLHGGAYSIDIGFVHWQFIESLIRLTGCAVTVPLYPLAPEHGSKEALASAQAHYRDLVGRAGPDRIVLMGDSAGGGLSLALAQALPGAGLPQPARIVLLSPWLDLTMSDPATLTHEEAGHDPVLKIEAALAAARMYAGEMPLDDPRLSPINGVLTGLAPITVLTGTHDILNPDARRFAERMRAEGQAVDLIEYAGMVHAWMLLPLPEAHQAREQVADILIRQFPPADERK</sequence>
<evidence type="ECO:0000256" key="1">
    <source>
        <dbReference type="ARBA" id="ARBA00022801"/>
    </source>
</evidence>
<dbReference type="PANTHER" id="PTHR48081:SF8">
    <property type="entry name" value="ALPHA_BETA HYDROLASE FOLD-3 DOMAIN-CONTAINING PROTEIN-RELATED"/>
    <property type="match status" value="1"/>
</dbReference>
<dbReference type="InterPro" id="IPR013094">
    <property type="entry name" value="AB_hydrolase_3"/>
</dbReference>
<dbReference type="PANTHER" id="PTHR48081">
    <property type="entry name" value="AB HYDROLASE SUPERFAMILY PROTEIN C4A8.06C"/>
    <property type="match status" value="1"/>
</dbReference>
<dbReference type="RefSeq" id="WP_307424513.1">
    <property type="nucleotide sequence ID" value="NZ_JAUSVK010000001.1"/>
</dbReference>
<reference evidence="3 4" key="1">
    <citation type="submission" date="2023-07" db="EMBL/GenBank/DDBJ databases">
        <title>Genomic Encyclopedia of Type Strains, Phase IV (KMG-IV): sequencing the most valuable type-strain genomes for metagenomic binning, comparative biology and taxonomic classification.</title>
        <authorList>
            <person name="Goeker M."/>
        </authorList>
    </citation>
    <scope>NUCLEOTIDE SEQUENCE [LARGE SCALE GENOMIC DNA]</scope>
    <source>
        <strain evidence="3 4">DSM 5896</strain>
    </source>
</reference>
<keyword evidence="1" id="KW-0378">Hydrolase</keyword>
<feature type="domain" description="Alpha/beta hydrolase fold-3" evidence="2">
    <location>
        <begin position="77"/>
        <end position="279"/>
    </location>
</feature>
<dbReference type="Proteomes" id="UP001237448">
    <property type="component" value="Unassembled WGS sequence"/>
</dbReference>
<dbReference type="Gene3D" id="3.40.50.1820">
    <property type="entry name" value="alpha/beta hydrolase"/>
    <property type="match status" value="1"/>
</dbReference>
<dbReference type="Pfam" id="PF07859">
    <property type="entry name" value="Abhydrolase_3"/>
    <property type="match status" value="1"/>
</dbReference>
<gene>
    <name evidence="3" type="ORF">J3R73_001515</name>
</gene>
<dbReference type="EMBL" id="JAUSVK010000001">
    <property type="protein sequence ID" value="MDQ0391723.1"/>
    <property type="molecule type" value="Genomic_DNA"/>
</dbReference>
<accession>A0ABU0FAS7</accession>
<protein>
    <submittedName>
        <fullName evidence="3">Acetyl esterase/lipase</fullName>
    </submittedName>
</protein>
<comment type="caution">
    <text evidence="3">The sequence shown here is derived from an EMBL/GenBank/DDBJ whole genome shotgun (WGS) entry which is preliminary data.</text>
</comment>
<evidence type="ECO:0000313" key="4">
    <source>
        <dbReference type="Proteomes" id="UP001237448"/>
    </source>
</evidence>
<keyword evidence="4" id="KW-1185">Reference proteome</keyword>
<dbReference type="SUPFAM" id="SSF53474">
    <property type="entry name" value="alpha/beta-Hydrolases"/>
    <property type="match status" value="1"/>
</dbReference>
<evidence type="ECO:0000313" key="3">
    <source>
        <dbReference type="EMBL" id="MDQ0391723.1"/>
    </source>
</evidence>
<organism evidence="3 4">
    <name type="scientific">Labrys monachus</name>
    <dbReference type="NCBI Taxonomy" id="217067"/>
    <lineage>
        <taxon>Bacteria</taxon>
        <taxon>Pseudomonadati</taxon>
        <taxon>Pseudomonadota</taxon>
        <taxon>Alphaproteobacteria</taxon>
        <taxon>Hyphomicrobiales</taxon>
        <taxon>Xanthobacteraceae</taxon>
        <taxon>Labrys</taxon>
    </lineage>
</organism>
<proteinExistence type="predicted"/>
<dbReference type="InterPro" id="IPR029058">
    <property type="entry name" value="AB_hydrolase_fold"/>
</dbReference>